<feature type="domain" description="Peptidase M28" evidence="4">
    <location>
        <begin position="192"/>
        <end position="354"/>
    </location>
</feature>
<keyword evidence="3" id="KW-0472">Membrane</keyword>
<dbReference type="InterPro" id="IPR037737">
    <property type="entry name" value="Srf1"/>
</dbReference>
<dbReference type="GO" id="GO:0004177">
    <property type="term" value="F:aminopeptidase activity"/>
    <property type="evidence" value="ECO:0007669"/>
    <property type="project" value="UniProtKB-KW"/>
</dbReference>
<dbReference type="Pfam" id="PF04389">
    <property type="entry name" value="Peptidase_M28"/>
    <property type="match status" value="1"/>
</dbReference>
<feature type="region of interest" description="Disordered" evidence="2">
    <location>
        <begin position="465"/>
        <end position="492"/>
    </location>
</feature>
<dbReference type="PANTHER" id="PTHR36819">
    <property type="entry name" value="REGULATOR OF PHOSPHOLIPASE D SRF1"/>
    <property type="match status" value="1"/>
</dbReference>
<keyword evidence="6" id="KW-1185">Reference proteome</keyword>
<organism evidence="5 6">
    <name type="scientific">Malassezia equina</name>
    <dbReference type="NCBI Taxonomy" id="1381935"/>
    <lineage>
        <taxon>Eukaryota</taxon>
        <taxon>Fungi</taxon>
        <taxon>Dikarya</taxon>
        <taxon>Basidiomycota</taxon>
        <taxon>Ustilaginomycotina</taxon>
        <taxon>Malasseziomycetes</taxon>
        <taxon>Malasseziales</taxon>
        <taxon>Malasseziaceae</taxon>
        <taxon>Malassezia</taxon>
    </lineage>
</organism>
<evidence type="ECO:0000313" key="6">
    <source>
        <dbReference type="Proteomes" id="UP001214415"/>
    </source>
</evidence>
<name>A0AAF0E9P6_9BASI</name>
<keyword evidence="1" id="KW-0479">Metal-binding</keyword>
<feature type="transmembrane region" description="Helical" evidence="3">
    <location>
        <begin position="671"/>
        <end position="689"/>
    </location>
</feature>
<dbReference type="GO" id="GO:0000324">
    <property type="term" value="C:fungal-type vacuole"/>
    <property type="evidence" value="ECO:0007669"/>
    <property type="project" value="TreeGrafter"/>
</dbReference>
<feature type="signal peptide" evidence="1">
    <location>
        <begin position="1"/>
        <end position="20"/>
    </location>
</feature>
<feature type="transmembrane region" description="Helical" evidence="3">
    <location>
        <begin position="647"/>
        <end position="666"/>
    </location>
</feature>
<feature type="transmembrane region" description="Helical" evidence="3">
    <location>
        <begin position="606"/>
        <end position="627"/>
    </location>
</feature>
<dbReference type="PANTHER" id="PTHR36819:SF1">
    <property type="entry name" value="REGULATOR OF PHOSPHOLIPASE D SRF1"/>
    <property type="match status" value="1"/>
</dbReference>
<dbReference type="GO" id="GO:0046872">
    <property type="term" value="F:metal ion binding"/>
    <property type="evidence" value="ECO:0007669"/>
    <property type="project" value="UniProtKB-KW"/>
</dbReference>
<dbReference type="Proteomes" id="UP001214415">
    <property type="component" value="Chromosome 1"/>
</dbReference>
<keyword evidence="1" id="KW-0862">Zinc</keyword>
<feature type="transmembrane region" description="Helical" evidence="3">
    <location>
        <begin position="709"/>
        <end position="735"/>
    </location>
</feature>
<evidence type="ECO:0000313" key="5">
    <source>
        <dbReference type="EMBL" id="WFD21748.1"/>
    </source>
</evidence>
<evidence type="ECO:0000256" key="3">
    <source>
        <dbReference type="SAM" id="Phobius"/>
    </source>
</evidence>
<protein>
    <recommendedName>
        <fullName evidence="1">Peptide hydrolase</fullName>
        <ecNumber evidence="1">3.4.-.-</ecNumber>
    </recommendedName>
</protein>
<feature type="chain" id="PRO_5041767464" description="Peptide hydrolase" evidence="1">
    <location>
        <begin position="21"/>
        <end position="742"/>
    </location>
</feature>
<feature type="region of interest" description="Disordered" evidence="2">
    <location>
        <begin position="383"/>
        <end position="409"/>
    </location>
</feature>
<gene>
    <name evidence="5" type="ORF">MEQU1_000403</name>
</gene>
<keyword evidence="1 5" id="KW-0378">Hydrolase</keyword>
<dbReference type="GO" id="GO:0071944">
    <property type="term" value="C:cell periphery"/>
    <property type="evidence" value="ECO:0007669"/>
    <property type="project" value="TreeGrafter"/>
</dbReference>
<dbReference type="GO" id="GO:0006508">
    <property type="term" value="P:proteolysis"/>
    <property type="evidence" value="ECO:0007669"/>
    <property type="project" value="UniProtKB-KW"/>
</dbReference>
<feature type="transmembrane region" description="Helical" evidence="3">
    <location>
        <begin position="574"/>
        <end position="594"/>
    </location>
</feature>
<evidence type="ECO:0000256" key="2">
    <source>
        <dbReference type="SAM" id="MobiDB-lite"/>
    </source>
</evidence>
<feature type="compositionally biased region" description="Basic and acidic residues" evidence="2">
    <location>
        <begin position="467"/>
        <end position="480"/>
    </location>
</feature>
<proteinExistence type="inferred from homology"/>
<evidence type="ECO:0000256" key="1">
    <source>
        <dbReference type="RuleBase" id="RU361240"/>
    </source>
</evidence>
<evidence type="ECO:0000259" key="4">
    <source>
        <dbReference type="Pfam" id="PF04389"/>
    </source>
</evidence>
<dbReference type="AlphaFoldDB" id="A0AAF0E9P6"/>
<keyword evidence="5" id="KW-0031">Aminopeptidase</keyword>
<comment type="similarity">
    <text evidence="1">Belongs to the peptidase M28 family.</text>
</comment>
<keyword evidence="3" id="KW-1133">Transmembrane helix</keyword>
<dbReference type="SUPFAM" id="SSF53187">
    <property type="entry name" value="Zn-dependent exopeptidases"/>
    <property type="match status" value="1"/>
</dbReference>
<keyword evidence="3" id="KW-0812">Transmembrane</keyword>
<keyword evidence="1" id="KW-0732">Signal</keyword>
<dbReference type="InterPro" id="IPR007484">
    <property type="entry name" value="Peptidase_M28"/>
</dbReference>
<sequence length="742" mass="83630">MRVWLWALVGLYGLAVGAHAVPTGQHAFHVDSSMEVDVPLLRSWSMRTLERTYALFTPVSQGQRIRRPEALKWWLRWQKISFVDVTDTTELGQSRAFRTNDAPSLPAELRYESILPNVFALVREDAPRTYLSKFTSFFTRYYRSDTGAQSQRWLQSQVEALAATLRTYTRVHAFQHPWKQRSIILYIKGANATLTRERGVTILGAHLDSTNFFPFFAAPGADDDGSGTVTILEALRVLGEAGWVPESDVELHWYSAEEGGLLGSRAVAAHYEREHRHVQAMLQMDMTAFVKQGTQERMGVVVDFVSPALTAFVERLIRTYVRLPVVRSTMHYGASDHASWTQAGYPSAFVIEAYTSRDVMDAPEFSLAHMLQSVVVEVRAPTSMTAAPPEAPGQSEKAGTHPTKHVGHPRPLTLTPIFDASALESNAAPPEAVYMDKEGVRIPLHSPYAARDWTAWNSMTKASAHRMSRDDAPLRQRSDPRPNVGPFPAEQREPHDMVGWAIASMSHGQREQADGSLTLHYTYSRPWDEPWSFRNAMDGPMNEHDALGAVTSRETEHWKRVTALFFLRHPLVPLLLRLINIMLISCTLAVSARLHVTLQRNGLTSAVGVSPLTGIIFAPPSILHAMFQIWLEYRSRPIGLWLASSKLWYMMLELLFVCLWTAELALTFDNYFTSSLVCIHAGSPFYQRLYAPPMPSLIPEKGTLCGLQIALICVSFISVLMYLLVFMVSLFRIFYRVMLTNY</sequence>
<reference evidence="5" key="1">
    <citation type="submission" date="2023-03" db="EMBL/GenBank/DDBJ databases">
        <title>Mating type loci evolution in Malassezia.</title>
        <authorList>
            <person name="Coelho M.A."/>
        </authorList>
    </citation>
    <scope>NUCLEOTIDE SEQUENCE</scope>
    <source>
        <strain evidence="5">CBS 12830</strain>
    </source>
</reference>
<dbReference type="EMBL" id="CP119900">
    <property type="protein sequence ID" value="WFD21748.1"/>
    <property type="molecule type" value="Genomic_DNA"/>
</dbReference>
<keyword evidence="1" id="KW-0645">Protease</keyword>
<dbReference type="Gene3D" id="3.40.630.10">
    <property type="entry name" value="Zn peptidases"/>
    <property type="match status" value="1"/>
</dbReference>
<dbReference type="EC" id="3.4.-.-" evidence="1"/>
<accession>A0AAF0E9P6</accession>